<dbReference type="PRINTS" id="PR00344">
    <property type="entry name" value="BCTRLSENSOR"/>
</dbReference>
<dbReference type="SUPFAM" id="SSF52172">
    <property type="entry name" value="CheY-like"/>
    <property type="match status" value="1"/>
</dbReference>
<feature type="domain" description="Histidine kinase" evidence="10">
    <location>
        <begin position="843"/>
        <end position="1062"/>
    </location>
</feature>
<evidence type="ECO:0000256" key="3">
    <source>
        <dbReference type="ARBA" id="ARBA00022553"/>
    </source>
</evidence>
<evidence type="ECO:0000256" key="6">
    <source>
        <dbReference type="PROSITE-ProRule" id="PRU00169"/>
    </source>
</evidence>
<evidence type="ECO:0000259" key="10">
    <source>
        <dbReference type="PROSITE" id="PS50109"/>
    </source>
</evidence>
<dbReference type="InterPro" id="IPR011123">
    <property type="entry name" value="Y_Y_Y"/>
</dbReference>
<dbReference type="PROSITE" id="PS50109">
    <property type="entry name" value="HIS_KIN"/>
    <property type="match status" value="1"/>
</dbReference>
<dbReference type="PROSITE" id="PS50110">
    <property type="entry name" value="RESPONSE_REGULATORY"/>
    <property type="match status" value="1"/>
</dbReference>
<dbReference type="InterPro" id="IPR003661">
    <property type="entry name" value="HisK_dim/P_dom"/>
</dbReference>
<dbReference type="Pfam" id="PF07494">
    <property type="entry name" value="Reg_prop"/>
    <property type="match status" value="4"/>
</dbReference>
<dbReference type="PANTHER" id="PTHR43547:SF2">
    <property type="entry name" value="HYBRID SIGNAL TRANSDUCTION HISTIDINE KINASE C"/>
    <property type="match status" value="1"/>
</dbReference>
<dbReference type="SUPFAM" id="SSF55874">
    <property type="entry name" value="ATPase domain of HSP90 chaperone/DNA topoisomerase II/histidine kinase"/>
    <property type="match status" value="1"/>
</dbReference>
<sequence>MMNNYIKWLPLWCVILFLSGETFATSPSDSFLVQAYDNYNGLSNSSINDLHIDKDGLLWLGTWDGLNMFEGTRLRIFNYNLSNDQQSIGGNIIQDIDEDQAGNLWITTVGGITRYDKKEGRFYNFFYQQNLPGNITEHEYKIAIDQNGQVFCYTHRQGLIRYNLQQNKFENIPGTNSIKVKKISFDNSNRLIILTENDQLQLWASNANALRLSQSIQNNVTNFFLVNGQLFFTKNNDEYLYRFDQAATPIVSLNGAINSIIYYSNHYVVAWATGGCTAFNNTWQLSGFMSGLLRSLANIRITSWALKNETLWAGTDGNGVVKITPQTKFFGTVTMSQQGNAYNRPVRAFCEDGQQLWVATKGRGIITYNNILKDQELKNITAPQYLDNNAVYALKKGIDNLIYIGTDGNGLNIYDIKRNKFLKWSDILNKENSPAFGSVYSIYQDPDSSVWVGTSGYGLLHLRFSKDGNGNIKLVYGRKYSAGQRDKGPANNIIYSLTPYDNDHIWVGCRYGGLSLLNKKTGFFRTFKAFTYEGSLSNNDIIYIYKDKRNILWIGTSYGLNFLHPDEIKKTNPVFGKITTEEGLPNNTIHAITEDDEGNIWISSNKGIAKITWPNLSVSNYQQTDGLQSSEFSDGAVWKDKDGKLYFGGISGFNSFLPAQISKSNYLGNILISYVTAGNHSSGQNSLFVFQNNNTVAPLSYTTPRDENYISLEASAINFANAEKFEISYFLEGYDHTWNTQKATAKISYSNLPPGNYELKVKWNNGEGLSSKEIAVLQVKVQPYPLLSIWAMVVYALIIGSAIYALYSYRKRRAAIKQQLKLEQLMRLKEEEVHENRIGFFTNIAHELQTPLTLIMGGFERFMERADTLVIKDDKGKYLSLIKQQTAKLTYLLHQLFEFRKADTGYTQNRFSYLNLTALLTNIVEPFAPLAEKRKLEYDYNISGNMMGWMDKDKLEKILFNLLSNAFKYTGKGERISFQATARDSHLYLQVFNSGVQLPQEQLRDIFRKFYTGDNIKNAPDTYGTGIGLAFTSQLVNLLEGTIIAENREDGVCFTTTIPLKNTGQQVADHPVADATPSELFTVMTSDSLARPANMGNKTAAMEEILNAEKDIVVIVDDEAEIRYLLRDILKKDYIIYEAEDGQQAIALISSYMPSLVIADILMPLLNGLELCKLIKETPATCQIPVILLSARSMEEQHIEGYEAGADAYISKPFNTSNLKVRVRKLIEYQKRIQQLFKNTDNNNIPVRDAGIKKDDKAFLEQLTNIIREEILNPELNAGLLEKTLFLSKMQLYRKTKSLTGMTPGEFIKHTRLSKAADLLVHTSMPVGEVFLNSGFNNESYFFREFKKRYECAPQDYRKNNELKA</sequence>
<feature type="modified residue" description="4-aspartylphosphate" evidence="6">
    <location>
        <position position="1160"/>
    </location>
</feature>
<dbReference type="SMART" id="SM00448">
    <property type="entry name" value="REC"/>
    <property type="match status" value="1"/>
</dbReference>
<evidence type="ECO:0000256" key="4">
    <source>
        <dbReference type="ARBA" id="ARBA00023015"/>
    </source>
</evidence>
<dbReference type="Pfam" id="PF00512">
    <property type="entry name" value="HisKA"/>
    <property type="match status" value="1"/>
</dbReference>
<dbReference type="InterPro" id="IPR013783">
    <property type="entry name" value="Ig-like_fold"/>
</dbReference>
<comment type="catalytic activity">
    <reaction evidence="1">
        <text>ATP + protein L-histidine = ADP + protein N-phospho-L-histidine.</text>
        <dbReference type="EC" id="2.7.13.3"/>
    </reaction>
</comment>
<dbReference type="Gene3D" id="1.10.287.130">
    <property type="match status" value="1"/>
</dbReference>
<dbReference type="InterPro" id="IPR036097">
    <property type="entry name" value="HisK_dim/P_sf"/>
</dbReference>
<dbReference type="SUPFAM" id="SSF46689">
    <property type="entry name" value="Homeodomain-like"/>
    <property type="match status" value="1"/>
</dbReference>
<dbReference type="SUPFAM" id="SSF47384">
    <property type="entry name" value="Homodimeric domain of signal transducing histidine kinase"/>
    <property type="match status" value="1"/>
</dbReference>
<dbReference type="CDD" id="cd17574">
    <property type="entry name" value="REC_OmpR"/>
    <property type="match status" value="1"/>
</dbReference>
<dbReference type="Pfam" id="PF07495">
    <property type="entry name" value="Y_Y_Y"/>
    <property type="match status" value="1"/>
</dbReference>
<evidence type="ECO:0000313" key="12">
    <source>
        <dbReference type="EMBL" id="WQD38302.1"/>
    </source>
</evidence>
<dbReference type="SMART" id="SM00388">
    <property type="entry name" value="HisKA"/>
    <property type="match status" value="1"/>
</dbReference>
<dbReference type="SMART" id="SM00387">
    <property type="entry name" value="HATPase_c"/>
    <property type="match status" value="1"/>
</dbReference>
<keyword evidence="7" id="KW-0812">Transmembrane</keyword>
<dbReference type="InterPro" id="IPR011110">
    <property type="entry name" value="Reg_prop"/>
</dbReference>
<evidence type="ECO:0000256" key="8">
    <source>
        <dbReference type="SAM" id="SignalP"/>
    </source>
</evidence>
<dbReference type="InterPro" id="IPR005467">
    <property type="entry name" value="His_kinase_dom"/>
</dbReference>
<evidence type="ECO:0000256" key="2">
    <source>
        <dbReference type="ARBA" id="ARBA00012438"/>
    </source>
</evidence>
<keyword evidence="7" id="KW-1133">Transmembrane helix</keyword>
<evidence type="ECO:0000256" key="7">
    <source>
        <dbReference type="SAM" id="Phobius"/>
    </source>
</evidence>
<dbReference type="Proteomes" id="UP001325680">
    <property type="component" value="Chromosome"/>
</dbReference>
<protein>
    <recommendedName>
        <fullName evidence="2">histidine kinase</fullName>
        <ecNumber evidence="2">2.7.13.3</ecNumber>
    </recommendedName>
</protein>
<evidence type="ECO:0000259" key="9">
    <source>
        <dbReference type="PROSITE" id="PS01124"/>
    </source>
</evidence>
<dbReference type="InterPro" id="IPR004358">
    <property type="entry name" value="Sig_transdc_His_kin-like_C"/>
</dbReference>
<keyword evidence="7" id="KW-0472">Membrane</keyword>
<dbReference type="Gene3D" id="3.30.565.10">
    <property type="entry name" value="Histidine kinase-like ATPase, C-terminal domain"/>
    <property type="match status" value="1"/>
</dbReference>
<dbReference type="Gene3D" id="2.60.40.10">
    <property type="entry name" value="Immunoglobulins"/>
    <property type="match status" value="1"/>
</dbReference>
<dbReference type="PANTHER" id="PTHR43547">
    <property type="entry name" value="TWO-COMPONENT HISTIDINE KINASE"/>
    <property type="match status" value="1"/>
</dbReference>
<feature type="domain" description="Response regulatory" evidence="11">
    <location>
        <begin position="1112"/>
        <end position="1227"/>
    </location>
</feature>
<dbReference type="InterPro" id="IPR015943">
    <property type="entry name" value="WD40/YVTN_repeat-like_dom_sf"/>
</dbReference>
<dbReference type="InterPro" id="IPR009057">
    <property type="entry name" value="Homeodomain-like_sf"/>
</dbReference>
<keyword evidence="13" id="KW-1185">Reference proteome</keyword>
<organism evidence="12 13">
    <name type="scientific">Niabella yanshanensis</name>
    <dbReference type="NCBI Taxonomy" id="577386"/>
    <lineage>
        <taxon>Bacteria</taxon>
        <taxon>Pseudomonadati</taxon>
        <taxon>Bacteroidota</taxon>
        <taxon>Chitinophagia</taxon>
        <taxon>Chitinophagales</taxon>
        <taxon>Chitinophagaceae</taxon>
        <taxon>Niabella</taxon>
    </lineage>
</organism>
<dbReference type="EC" id="2.7.13.3" evidence="2"/>
<keyword evidence="5" id="KW-0804">Transcription</keyword>
<name>A0ABZ0W4Z7_9BACT</name>
<feature type="chain" id="PRO_5047038788" description="histidine kinase" evidence="8">
    <location>
        <begin position="25"/>
        <end position="1365"/>
    </location>
</feature>
<dbReference type="SMART" id="SM00342">
    <property type="entry name" value="HTH_ARAC"/>
    <property type="match status" value="1"/>
</dbReference>
<dbReference type="EMBL" id="CP139960">
    <property type="protein sequence ID" value="WQD38302.1"/>
    <property type="molecule type" value="Genomic_DNA"/>
</dbReference>
<evidence type="ECO:0000259" key="11">
    <source>
        <dbReference type="PROSITE" id="PS50110"/>
    </source>
</evidence>
<dbReference type="InterPro" id="IPR003594">
    <property type="entry name" value="HATPase_dom"/>
</dbReference>
<dbReference type="SUPFAM" id="SSF63829">
    <property type="entry name" value="Calcium-dependent phosphotriesterase"/>
    <property type="match status" value="2"/>
</dbReference>
<dbReference type="PROSITE" id="PS01124">
    <property type="entry name" value="HTH_ARAC_FAMILY_2"/>
    <property type="match status" value="1"/>
</dbReference>
<accession>A0ABZ0W4Z7</accession>
<keyword evidence="3 6" id="KW-0597">Phosphoprotein</keyword>
<proteinExistence type="predicted"/>
<dbReference type="Gene3D" id="3.40.50.2300">
    <property type="match status" value="1"/>
</dbReference>
<dbReference type="InterPro" id="IPR001789">
    <property type="entry name" value="Sig_transdc_resp-reg_receiver"/>
</dbReference>
<feature type="signal peptide" evidence="8">
    <location>
        <begin position="1"/>
        <end position="24"/>
    </location>
</feature>
<keyword evidence="4" id="KW-0805">Transcription regulation</keyword>
<dbReference type="InterPro" id="IPR036890">
    <property type="entry name" value="HATPase_C_sf"/>
</dbReference>
<dbReference type="InterPro" id="IPR011006">
    <property type="entry name" value="CheY-like_superfamily"/>
</dbReference>
<reference evidence="12 13" key="1">
    <citation type="submission" date="2023-12" db="EMBL/GenBank/DDBJ databases">
        <title>Genome sequencing and assembly of bacterial species from a model synthetic community.</title>
        <authorList>
            <person name="Hogle S.L."/>
        </authorList>
    </citation>
    <scope>NUCLEOTIDE SEQUENCE [LARGE SCALE GENOMIC DNA]</scope>
    <source>
        <strain evidence="12 13">HAMBI_3031</strain>
    </source>
</reference>
<feature type="transmembrane region" description="Helical" evidence="7">
    <location>
        <begin position="787"/>
        <end position="807"/>
    </location>
</feature>
<feature type="domain" description="HTH araC/xylS-type" evidence="9">
    <location>
        <begin position="1261"/>
        <end position="1360"/>
    </location>
</feature>
<dbReference type="Gene3D" id="1.10.10.60">
    <property type="entry name" value="Homeodomain-like"/>
    <property type="match status" value="1"/>
</dbReference>
<evidence type="ECO:0000256" key="1">
    <source>
        <dbReference type="ARBA" id="ARBA00000085"/>
    </source>
</evidence>
<keyword evidence="8" id="KW-0732">Signal</keyword>
<evidence type="ECO:0000256" key="5">
    <source>
        <dbReference type="ARBA" id="ARBA00023163"/>
    </source>
</evidence>
<gene>
    <name evidence="12" type="ORF">U0035_21760</name>
</gene>
<evidence type="ECO:0000313" key="13">
    <source>
        <dbReference type="Proteomes" id="UP001325680"/>
    </source>
</evidence>
<dbReference type="Pfam" id="PF02518">
    <property type="entry name" value="HATPase_c"/>
    <property type="match status" value="1"/>
</dbReference>
<dbReference type="CDD" id="cd00082">
    <property type="entry name" value="HisKA"/>
    <property type="match status" value="1"/>
</dbReference>
<dbReference type="Gene3D" id="2.130.10.10">
    <property type="entry name" value="YVTN repeat-like/Quinoprotein amine dehydrogenase"/>
    <property type="match status" value="2"/>
</dbReference>
<dbReference type="Pfam" id="PF12833">
    <property type="entry name" value="HTH_18"/>
    <property type="match status" value="1"/>
</dbReference>
<dbReference type="RefSeq" id="WP_114791070.1">
    <property type="nucleotide sequence ID" value="NZ_CP139960.1"/>
</dbReference>
<dbReference type="Pfam" id="PF00072">
    <property type="entry name" value="Response_reg"/>
    <property type="match status" value="1"/>
</dbReference>
<dbReference type="InterPro" id="IPR018060">
    <property type="entry name" value="HTH_AraC"/>
</dbReference>